<evidence type="ECO:0000313" key="8">
    <source>
        <dbReference type="EMBL" id="KGK40313.1"/>
    </source>
</evidence>
<dbReference type="PANTHER" id="PTHR21713">
    <property type="entry name" value="NASCENT POLYPEPTIDE ASSOCIATED COMPLEX ALPHA SUBUNIT-RELATED"/>
    <property type="match status" value="1"/>
</dbReference>
<evidence type="ECO:0000313" key="12">
    <source>
        <dbReference type="Proteomes" id="UP000189274"/>
    </source>
</evidence>
<dbReference type="GO" id="GO:0051082">
    <property type="term" value="F:unfolded protein binding"/>
    <property type="evidence" value="ECO:0007669"/>
    <property type="project" value="EnsemblFungi"/>
</dbReference>
<evidence type="ECO:0000256" key="3">
    <source>
        <dbReference type="ARBA" id="ARBA00014437"/>
    </source>
</evidence>
<feature type="region of interest" description="Disordered" evidence="6">
    <location>
        <begin position="119"/>
        <end position="139"/>
    </location>
</feature>
<dbReference type="Proteomes" id="UP000195871">
    <property type="component" value="Unassembled WGS sequence"/>
</dbReference>
<dbReference type="eggNOG" id="KOG2239">
    <property type="taxonomic scope" value="Eukaryota"/>
</dbReference>
<dbReference type="GO" id="GO:0070300">
    <property type="term" value="F:phosphatidic acid binding"/>
    <property type="evidence" value="ECO:0007669"/>
    <property type="project" value="EnsemblFungi"/>
</dbReference>
<proteinExistence type="inferred from homology"/>
<dbReference type="EMBL" id="NHMM01000001">
    <property type="protein sequence ID" value="OUT24597.1"/>
    <property type="molecule type" value="Genomic_DNA"/>
</dbReference>
<dbReference type="CDD" id="cd22054">
    <property type="entry name" value="NAC_NACA"/>
    <property type="match status" value="1"/>
</dbReference>
<comment type="similarity">
    <text evidence="2">Belongs to the NAC-alpha family.</text>
</comment>
<evidence type="ECO:0000256" key="5">
    <source>
        <dbReference type="ARBA" id="ARBA00030300"/>
    </source>
</evidence>
<dbReference type="Gene3D" id="1.10.8.10">
    <property type="entry name" value="DNA helicase RuvA subunit, C-terminal domain"/>
    <property type="match status" value="1"/>
</dbReference>
<dbReference type="GO" id="GO:0080025">
    <property type="term" value="F:phosphatidylinositol-3,5-bisphosphate binding"/>
    <property type="evidence" value="ECO:0007669"/>
    <property type="project" value="EnsemblFungi"/>
</dbReference>
<dbReference type="GO" id="GO:0005854">
    <property type="term" value="C:nascent polypeptide-associated complex"/>
    <property type="evidence" value="ECO:0007669"/>
    <property type="project" value="EnsemblFungi"/>
</dbReference>
<dbReference type="InterPro" id="IPR044034">
    <property type="entry name" value="NAC-like_UBA"/>
</dbReference>
<dbReference type="VEuPathDB" id="FungiDB:C5L36_0C09630"/>
<dbReference type="SMART" id="SM01407">
    <property type="entry name" value="NAC"/>
    <property type="match status" value="1"/>
</dbReference>
<protein>
    <recommendedName>
        <fullName evidence="3">Nascent polypeptide-associated complex subunit alpha</fullName>
    </recommendedName>
    <alternativeName>
        <fullName evidence="5">Alpha-NAC</fullName>
    </alternativeName>
</protein>
<dbReference type="Gene3D" id="2.20.70.30">
    <property type="entry name" value="Nascent polypeptide-associated complex domain"/>
    <property type="match status" value="1"/>
</dbReference>
<name>A0A099P5K0_PICKU</name>
<sequence length="175" mass="19078">MSIEEIPQGAEVTIIPKAEKKAKDALLKLGLKPLKDISRVTFRKKNNTILAIEKPEVYRTQGGSYVVFGEAKVEDLTKRYQEAMAAQEAAKEVNNAVNAPKEDDLATSIQKDLAAASLEDKKAEAEDDGEEVDATGLEESDITVVMEQTNTTRNKAVKALKENKGDIVNAIMSLS</sequence>
<reference evidence="9" key="4">
    <citation type="submission" date="2017-01" db="EMBL/GenBank/DDBJ databases">
        <authorList>
            <person name="Mah S.A."/>
            <person name="Swanson W.J."/>
            <person name="Moy G.W."/>
            <person name="Vacquier V.D."/>
        </authorList>
    </citation>
    <scope>NUCLEOTIDE SEQUENCE [LARGE SCALE GENOMIC DNA]</scope>
    <source>
        <strain evidence="9">129</strain>
    </source>
</reference>
<dbReference type="PIRSF" id="PIRSF015901">
    <property type="entry name" value="NAC_alpha"/>
    <property type="match status" value="1"/>
</dbReference>
<dbReference type="InterPro" id="IPR002715">
    <property type="entry name" value="Nas_poly-pep-assoc_cplx_dom"/>
</dbReference>
<evidence type="ECO:0000313" key="10">
    <source>
        <dbReference type="EMBL" id="OUT24597.1"/>
    </source>
</evidence>
<evidence type="ECO:0000256" key="4">
    <source>
        <dbReference type="ARBA" id="ARBA00025035"/>
    </source>
</evidence>
<evidence type="ECO:0000313" key="9">
    <source>
        <dbReference type="EMBL" id="ONH76342.1"/>
    </source>
</evidence>
<dbReference type="CDD" id="cd14358">
    <property type="entry name" value="UBA_NAC_euk"/>
    <property type="match status" value="1"/>
</dbReference>
<dbReference type="Proteomes" id="UP000189274">
    <property type="component" value="Unassembled WGS sequence"/>
</dbReference>
<evidence type="ECO:0000256" key="2">
    <source>
        <dbReference type="ARBA" id="ARBA00009882"/>
    </source>
</evidence>
<feature type="domain" description="NAC-A/B" evidence="7">
    <location>
        <begin position="16"/>
        <end position="80"/>
    </location>
</feature>
<dbReference type="Pfam" id="PF01849">
    <property type="entry name" value="NAC"/>
    <property type="match status" value="1"/>
</dbReference>
<comment type="caution">
    <text evidence="8">The sequence shown here is derived from an EMBL/GenBank/DDBJ whole genome shotgun (WGS) entry which is preliminary data.</text>
</comment>
<dbReference type="AlphaFoldDB" id="A0A099P5K0"/>
<gene>
    <name evidence="9" type="ORF">BOH78_1116</name>
    <name evidence="10" type="ORF">CAS74_000985</name>
    <name evidence="8" type="ORF">JL09_g626</name>
</gene>
<comment type="subcellular location">
    <subcellularLocation>
        <location evidence="1">Cytoplasm</location>
    </subcellularLocation>
</comment>
<feature type="compositionally biased region" description="Acidic residues" evidence="6">
    <location>
        <begin position="125"/>
        <end position="139"/>
    </location>
</feature>
<dbReference type="GO" id="GO:0070273">
    <property type="term" value="F:phosphatidylinositol-4-phosphate binding"/>
    <property type="evidence" value="ECO:0007669"/>
    <property type="project" value="EnsemblFungi"/>
</dbReference>
<dbReference type="GO" id="GO:0006613">
    <property type="term" value="P:cotranslational protein targeting to membrane"/>
    <property type="evidence" value="ECO:0007669"/>
    <property type="project" value="EnsemblFungi"/>
</dbReference>
<comment type="function">
    <text evidence="4">Component of the nascent polypeptide-associated complex (NAC), a dynamic component of the ribosomal exit tunnel, protecting the emerging polypeptides from interaction with other cytoplasmic proteins to ensure appropriate nascent protein targeting. The NAC complex also promotes mitochondrial protein import by enhancing productive ribosome interactions with the outer mitochondrial membrane and blocks the inappropriate interaction of ribosomes translating non-secretory nascent polypeptides with translocation sites in the membrane of the endoplasmic reticulum. EGD2 may also be involved in transcription regulation.</text>
</comment>
<dbReference type="EMBL" id="JQFK01000003">
    <property type="protein sequence ID" value="KGK40313.1"/>
    <property type="molecule type" value="Genomic_DNA"/>
</dbReference>
<reference evidence="8" key="2">
    <citation type="submission" date="2014-08" db="EMBL/GenBank/DDBJ databases">
        <title>Exploiting Issatchenkia orientalis SD108 for Succinic Acid Production.</title>
        <authorList>
            <person name="Xiao H."/>
            <person name="Shao Z."/>
            <person name="Jiang Y."/>
            <person name="Dole S."/>
            <person name="Zhao H."/>
        </authorList>
    </citation>
    <scope>NUCLEOTIDE SEQUENCE [LARGE SCALE GENOMIC DNA]</scope>
    <source>
        <strain evidence="8">SD108</strain>
    </source>
</reference>
<evidence type="ECO:0000256" key="1">
    <source>
        <dbReference type="ARBA" id="ARBA00004496"/>
    </source>
</evidence>
<dbReference type="EMBL" id="MQVM01000004">
    <property type="protein sequence ID" value="ONH76342.1"/>
    <property type="molecule type" value="Genomic_DNA"/>
</dbReference>
<dbReference type="InterPro" id="IPR016641">
    <property type="entry name" value="EGD2/NACA0like"/>
</dbReference>
<reference evidence="10 13" key="5">
    <citation type="submission" date="2017-05" db="EMBL/GenBank/DDBJ databases">
        <title>The Genome Sequence of Candida krusei Ckrusei653.</title>
        <authorList>
            <person name="Cuomo C."/>
            <person name="Forche A."/>
            <person name="Young S."/>
            <person name="Abouelleil A."/>
            <person name="Cao P."/>
            <person name="Chapman S."/>
            <person name="Cusick C."/>
            <person name="Shea T."/>
            <person name="Nusbaum C."/>
            <person name="Birren B."/>
        </authorList>
    </citation>
    <scope>NUCLEOTIDE SEQUENCE [LARGE SCALE GENOMIC DNA]</scope>
    <source>
        <strain evidence="10 13">Ckrusei653</strain>
    </source>
</reference>
<organism evidence="8 11">
    <name type="scientific">Pichia kudriavzevii</name>
    <name type="common">Yeast</name>
    <name type="synonym">Issatchenkia orientalis</name>
    <dbReference type="NCBI Taxonomy" id="4909"/>
    <lineage>
        <taxon>Eukaryota</taxon>
        <taxon>Fungi</taxon>
        <taxon>Dikarya</taxon>
        <taxon>Ascomycota</taxon>
        <taxon>Saccharomycotina</taxon>
        <taxon>Pichiomycetes</taxon>
        <taxon>Pichiales</taxon>
        <taxon>Pichiaceae</taxon>
        <taxon>Pichia</taxon>
    </lineage>
</organism>
<evidence type="ECO:0000313" key="11">
    <source>
        <dbReference type="Proteomes" id="UP000029867"/>
    </source>
</evidence>
<evidence type="ECO:0000313" key="13">
    <source>
        <dbReference type="Proteomes" id="UP000195871"/>
    </source>
</evidence>
<dbReference type="Pfam" id="PF19026">
    <property type="entry name" value="UBA_HYPK"/>
    <property type="match status" value="1"/>
</dbReference>
<reference evidence="11" key="1">
    <citation type="journal article" date="2014" name="Microb. Cell Fact.">
        <title>Exploiting Issatchenkia orientalis SD108 for succinic acid production.</title>
        <authorList>
            <person name="Xiao H."/>
            <person name="Shao Z."/>
            <person name="Jiang Y."/>
            <person name="Dole S."/>
            <person name="Zhao H."/>
        </authorList>
    </citation>
    <scope>NUCLEOTIDE SEQUENCE [LARGE SCALE GENOMIC DNA]</scope>
    <source>
        <strain evidence="11">SD108</strain>
    </source>
</reference>
<reference evidence="12" key="3">
    <citation type="journal article" date="2017" name="Genome Announc.">
        <title>Genome sequences of Cyberlindnera fabianii 65, Pichia kudriavzevii 129, and Saccharomyces cerevisiae 131 isolated from fermented masau fruits in Zimbabwe.</title>
        <authorList>
            <person name="van Rijswijck I.M.H."/>
            <person name="Derks M.F.L."/>
            <person name="Abee T."/>
            <person name="de Ridder D."/>
            <person name="Smid E.J."/>
        </authorList>
    </citation>
    <scope>NUCLEOTIDE SEQUENCE [LARGE SCALE GENOMIC DNA]</scope>
    <source>
        <strain evidence="12">129</strain>
    </source>
</reference>
<evidence type="ECO:0000256" key="6">
    <source>
        <dbReference type="SAM" id="MobiDB-lite"/>
    </source>
</evidence>
<dbReference type="InterPro" id="IPR038187">
    <property type="entry name" value="NAC_A/B_dom_sf"/>
</dbReference>
<dbReference type="PROSITE" id="PS51151">
    <property type="entry name" value="NAC_AB"/>
    <property type="match status" value="1"/>
</dbReference>
<evidence type="ECO:0000259" key="7">
    <source>
        <dbReference type="PROSITE" id="PS51151"/>
    </source>
</evidence>
<dbReference type="HOGENOM" id="CLU_057806_2_1_1"/>
<dbReference type="Proteomes" id="UP000029867">
    <property type="component" value="Unassembled WGS sequence"/>
</dbReference>
<dbReference type="GO" id="GO:0032266">
    <property type="term" value="F:phosphatidylinositol-3-phosphate binding"/>
    <property type="evidence" value="ECO:0007669"/>
    <property type="project" value="EnsemblFungi"/>
</dbReference>
<accession>A0A099P5K0</accession>